<dbReference type="SUPFAM" id="SSF46689">
    <property type="entry name" value="Homeodomain-like"/>
    <property type="match status" value="2"/>
</dbReference>
<evidence type="ECO:0000259" key="4">
    <source>
        <dbReference type="PROSITE" id="PS01124"/>
    </source>
</evidence>
<dbReference type="PANTHER" id="PTHR43280:SF2">
    <property type="entry name" value="HTH-TYPE TRANSCRIPTIONAL REGULATOR EXSA"/>
    <property type="match status" value="1"/>
</dbReference>
<dbReference type="InterPro" id="IPR014710">
    <property type="entry name" value="RmlC-like_jellyroll"/>
</dbReference>
<keyword evidence="1" id="KW-0805">Transcription regulation</keyword>
<sequence length="291" mass="33804">MHEVILRFDQILKIKEFGFHTANNLYTHPSRLLDFDVFLFVAEGQMEVWEEGLEYIVKKGQFLFLKSGMSHWGEPKTPAGTSWYWIHFFGHLNGDGDTLHDLNSNKLFASPTVMDAQEDYRKSIALPKHGTLSQTKGLENKLDALIQLFHSSDPFRALSLSLQTMELYLKLYQESMKEHPPTKSDRTVLRIIDYLENKNNYEINSKDLAASLDMNYSYLCEIFKLKTGSTIHGYNARLFMNKAIGLMKDSERNVSEISDLLGFKNPFYFSRVFRKIMGCSPSEYMSRIYRK</sequence>
<organism evidence="5 6">
    <name type="scientific">Paenibacillus glycanilyticus</name>
    <dbReference type="NCBI Taxonomy" id="126569"/>
    <lineage>
        <taxon>Bacteria</taxon>
        <taxon>Bacillati</taxon>
        <taxon>Bacillota</taxon>
        <taxon>Bacilli</taxon>
        <taxon>Bacillales</taxon>
        <taxon>Paenibacillaceae</taxon>
        <taxon>Paenibacillus</taxon>
    </lineage>
</organism>
<dbReference type="InterPro" id="IPR037923">
    <property type="entry name" value="HTH-like"/>
</dbReference>
<keyword evidence="6" id="KW-1185">Reference proteome</keyword>
<keyword evidence="2" id="KW-0238">DNA-binding</keyword>
<evidence type="ECO:0000256" key="1">
    <source>
        <dbReference type="ARBA" id="ARBA00023015"/>
    </source>
</evidence>
<comment type="caution">
    <text evidence="5">The sequence shown here is derived from an EMBL/GenBank/DDBJ whole genome shotgun (WGS) entry which is preliminary data.</text>
</comment>
<dbReference type="Gene3D" id="1.10.10.60">
    <property type="entry name" value="Homeodomain-like"/>
    <property type="match status" value="2"/>
</dbReference>
<evidence type="ECO:0000256" key="2">
    <source>
        <dbReference type="ARBA" id="ARBA00023125"/>
    </source>
</evidence>
<dbReference type="InterPro" id="IPR003313">
    <property type="entry name" value="AraC-bd"/>
</dbReference>
<name>A0ABQ6NR06_9BACL</name>
<protein>
    <submittedName>
        <fullName evidence="5">HTH-type transcriptional regulator YisR</fullName>
    </submittedName>
</protein>
<dbReference type="SMART" id="SM00342">
    <property type="entry name" value="HTH_ARAC"/>
    <property type="match status" value="1"/>
</dbReference>
<keyword evidence="3" id="KW-0804">Transcription</keyword>
<dbReference type="Proteomes" id="UP001285921">
    <property type="component" value="Unassembled WGS sequence"/>
</dbReference>
<dbReference type="Gene3D" id="2.60.120.10">
    <property type="entry name" value="Jelly Rolls"/>
    <property type="match status" value="1"/>
</dbReference>
<dbReference type="PRINTS" id="PR00032">
    <property type="entry name" value="HTHARAC"/>
</dbReference>
<proteinExistence type="predicted"/>
<evidence type="ECO:0000313" key="5">
    <source>
        <dbReference type="EMBL" id="GMK46439.1"/>
    </source>
</evidence>
<dbReference type="SUPFAM" id="SSF51215">
    <property type="entry name" value="Regulatory protein AraC"/>
    <property type="match status" value="1"/>
</dbReference>
<feature type="domain" description="HTH araC/xylS-type" evidence="4">
    <location>
        <begin position="189"/>
        <end position="287"/>
    </location>
</feature>
<gene>
    <name evidence="5" type="primary">yisR_7</name>
    <name evidence="5" type="ORF">PghCCS26_35680</name>
</gene>
<dbReference type="CDD" id="cd02208">
    <property type="entry name" value="cupin_RmlC-like"/>
    <property type="match status" value="1"/>
</dbReference>
<evidence type="ECO:0000313" key="6">
    <source>
        <dbReference type="Proteomes" id="UP001285921"/>
    </source>
</evidence>
<dbReference type="Pfam" id="PF02311">
    <property type="entry name" value="AraC_binding"/>
    <property type="match status" value="1"/>
</dbReference>
<dbReference type="EMBL" id="BTCL01000012">
    <property type="protein sequence ID" value="GMK46439.1"/>
    <property type="molecule type" value="Genomic_DNA"/>
</dbReference>
<dbReference type="InterPro" id="IPR009057">
    <property type="entry name" value="Homeodomain-like_sf"/>
</dbReference>
<accession>A0ABQ6NR06</accession>
<dbReference type="InterPro" id="IPR020449">
    <property type="entry name" value="Tscrpt_reg_AraC-type_HTH"/>
</dbReference>
<dbReference type="PANTHER" id="PTHR43280">
    <property type="entry name" value="ARAC-FAMILY TRANSCRIPTIONAL REGULATOR"/>
    <property type="match status" value="1"/>
</dbReference>
<reference evidence="5 6" key="1">
    <citation type="submission" date="2023-05" db="EMBL/GenBank/DDBJ databases">
        <title>Draft genome of Paenibacillus sp. CCS26.</title>
        <authorList>
            <person name="Akita H."/>
            <person name="Shinto Y."/>
            <person name="Kimura Z."/>
        </authorList>
    </citation>
    <scope>NUCLEOTIDE SEQUENCE [LARGE SCALE GENOMIC DNA]</scope>
    <source>
        <strain evidence="5 6">CCS26</strain>
    </source>
</reference>
<evidence type="ECO:0000256" key="3">
    <source>
        <dbReference type="ARBA" id="ARBA00023163"/>
    </source>
</evidence>
<dbReference type="PROSITE" id="PS01124">
    <property type="entry name" value="HTH_ARAC_FAMILY_2"/>
    <property type="match status" value="1"/>
</dbReference>
<dbReference type="Pfam" id="PF12833">
    <property type="entry name" value="HTH_18"/>
    <property type="match status" value="1"/>
</dbReference>
<dbReference type="RefSeq" id="WP_236013529.1">
    <property type="nucleotide sequence ID" value="NZ_BTCL01000012.1"/>
</dbReference>
<dbReference type="InterPro" id="IPR018060">
    <property type="entry name" value="HTH_AraC"/>
</dbReference>